<evidence type="ECO:0000313" key="3">
    <source>
        <dbReference type="Proteomes" id="UP000636800"/>
    </source>
</evidence>
<gene>
    <name evidence="2" type="ORF">HPP92_004630</name>
    <name evidence="1" type="ORF">HPP92_004985</name>
</gene>
<reference evidence="3 4" key="1">
    <citation type="journal article" date="2020" name="Nat. Food">
        <title>A phased Vanilla planifolia genome enables genetic improvement of flavour and production.</title>
        <authorList>
            <person name="Hasing T."/>
            <person name="Tang H."/>
            <person name="Brym M."/>
            <person name="Khazi F."/>
            <person name="Huang T."/>
            <person name="Chambers A.H."/>
        </authorList>
    </citation>
    <scope>NUCLEOTIDE SEQUENCE [LARGE SCALE GENOMIC DNA]</scope>
    <source>
        <tissue evidence="1">Leaf</tissue>
    </source>
</reference>
<evidence type="ECO:0000313" key="4">
    <source>
        <dbReference type="Proteomes" id="UP000639772"/>
    </source>
</evidence>
<dbReference type="EMBL" id="JADCNL010000002">
    <property type="protein sequence ID" value="KAG0491587.1"/>
    <property type="molecule type" value="Genomic_DNA"/>
</dbReference>
<proteinExistence type="predicted"/>
<evidence type="ECO:0000313" key="1">
    <source>
        <dbReference type="EMBL" id="KAG0491587.1"/>
    </source>
</evidence>
<dbReference type="EMBL" id="JADCNM010000002">
    <property type="protein sequence ID" value="KAG0493636.1"/>
    <property type="molecule type" value="Genomic_DNA"/>
</dbReference>
<dbReference type="Proteomes" id="UP000636800">
    <property type="component" value="Chromosome 2"/>
</dbReference>
<dbReference type="AlphaFoldDB" id="A0A835VAJ8"/>
<keyword evidence="3" id="KW-1185">Reference proteome</keyword>
<sequence length="126" mass="13418">MSPVREAITYREEVLQIAEPGGTPSAADVEVVGMEEVVMGLIMEVEVEGCEAVVMVALEAAGEEDRAITVVSQGILQGTVTIVEAVALLVAAVVTIVGRWAILQENAPQFLSEIEQIFLLLSESHN</sequence>
<organism evidence="1 3">
    <name type="scientific">Vanilla planifolia</name>
    <name type="common">Vanilla</name>
    <dbReference type="NCBI Taxonomy" id="51239"/>
    <lineage>
        <taxon>Eukaryota</taxon>
        <taxon>Viridiplantae</taxon>
        <taxon>Streptophyta</taxon>
        <taxon>Embryophyta</taxon>
        <taxon>Tracheophyta</taxon>
        <taxon>Spermatophyta</taxon>
        <taxon>Magnoliopsida</taxon>
        <taxon>Liliopsida</taxon>
        <taxon>Asparagales</taxon>
        <taxon>Orchidaceae</taxon>
        <taxon>Vanilloideae</taxon>
        <taxon>Vanilleae</taxon>
        <taxon>Vanilla</taxon>
    </lineage>
</organism>
<evidence type="ECO:0000313" key="2">
    <source>
        <dbReference type="EMBL" id="KAG0493636.1"/>
    </source>
</evidence>
<protein>
    <submittedName>
        <fullName evidence="1">Uncharacterized protein</fullName>
    </submittedName>
</protein>
<dbReference type="Proteomes" id="UP000639772">
    <property type="component" value="Unassembled WGS sequence"/>
</dbReference>
<name>A0A835VAJ8_VANPL</name>
<accession>A0A835VAJ8</accession>
<comment type="caution">
    <text evidence="1">The sequence shown here is derived from an EMBL/GenBank/DDBJ whole genome shotgun (WGS) entry which is preliminary data.</text>
</comment>